<evidence type="ECO:0000313" key="3">
    <source>
        <dbReference type="EMBL" id="VUZ40131.1"/>
    </source>
</evidence>
<organism evidence="9">
    <name type="scientific">Hymenolepis diminuta</name>
    <name type="common">Rat tapeworm</name>
    <dbReference type="NCBI Taxonomy" id="6216"/>
    <lineage>
        <taxon>Eukaryota</taxon>
        <taxon>Metazoa</taxon>
        <taxon>Spiralia</taxon>
        <taxon>Lophotrochozoa</taxon>
        <taxon>Platyhelminthes</taxon>
        <taxon>Cestoda</taxon>
        <taxon>Eucestoda</taxon>
        <taxon>Cyclophyllidea</taxon>
        <taxon>Hymenolepididae</taxon>
        <taxon>Hymenolepis</taxon>
    </lineage>
</organism>
<name>A0A0R3SDD0_HYMDI</name>
<evidence type="ECO:0000313" key="2">
    <source>
        <dbReference type="EMBL" id="VDL20909.1"/>
    </source>
</evidence>
<evidence type="ECO:0000313" key="4">
    <source>
        <dbReference type="EMBL" id="VUZ42132.1"/>
    </source>
</evidence>
<reference evidence="9" key="1">
    <citation type="submission" date="2017-02" db="UniProtKB">
        <authorList>
            <consortium name="WormBaseParasite"/>
        </authorList>
    </citation>
    <scope>IDENTIFICATION</scope>
</reference>
<protein>
    <submittedName>
        <fullName evidence="2 9">Uncharacterized protein</fullName>
    </submittedName>
</protein>
<keyword evidence="8" id="KW-1185">Reference proteome</keyword>
<accession>A0A0R3SDD0</accession>
<dbReference type="AlphaFoldDB" id="A0A0R3SDD0"/>
<feature type="region of interest" description="Disordered" evidence="1">
    <location>
        <begin position="27"/>
        <end position="59"/>
    </location>
</feature>
<dbReference type="Proteomes" id="UP000321570">
    <property type="component" value="Unassembled WGS sequence"/>
</dbReference>
<dbReference type="EMBL" id="CABIJS010000080">
    <property type="protein sequence ID" value="VUZ42132.1"/>
    <property type="molecule type" value="Genomic_DNA"/>
</dbReference>
<dbReference type="EMBL" id="CABIJS010000030">
    <property type="protein sequence ID" value="VUZ40131.1"/>
    <property type="molecule type" value="Genomic_DNA"/>
</dbReference>
<dbReference type="Proteomes" id="UP000274504">
    <property type="component" value="Unassembled WGS sequence"/>
</dbReference>
<evidence type="ECO:0000313" key="8">
    <source>
        <dbReference type="Proteomes" id="UP000321570"/>
    </source>
</evidence>
<evidence type="ECO:0000313" key="5">
    <source>
        <dbReference type="EMBL" id="VUZ42136.1"/>
    </source>
</evidence>
<evidence type="ECO:0000313" key="6">
    <source>
        <dbReference type="EMBL" id="VUZ57448.1"/>
    </source>
</evidence>
<evidence type="ECO:0000256" key="1">
    <source>
        <dbReference type="SAM" id="MobiDB-lite"/>
    </source>
</evidence>
<gene>
    <name evidence="2" type="ORF">HDID_LOCUS2677</name>
    <name evidence="3" type="ORF">WMSIL1_LOCUS1271</name>
    <name evidence="6" type="ORF">WMSIL1_LOCUS14859</name>
    <name evidence="5" type="ORF">WMSIL1_LOCUS2826</name>
    <name evidence="4" type="ORF">WMSIL1_LOCUS2828</name>
</gene>
<evidence type="ECO:0000313" key="9">
    <source>
        <dbReference type="WBParaSite" id="HDID_0000267901-mRNA-1"/>
    </source>
</evidence>
<reference evidence="3 8" key="3">
    <citation type="submission" date="2019-07" db="EMBL/GenBank/DDBJ databases">
        <authorList>
            <person name="Jastrzebski P J."/>
            <person name="Paukszto L."/>
            <person name="Jastrzebski P J."/>
        </authorList>
    </citation>
    <scope>NUCLEOTIDE SEQUENCE [LARGE SCALE GENOMIC DNA]</scope>
    <source>
        <strain evidence="3 8">WMS-il1</strain>
    </source>
</reference>
<reference evidence="2 7" key="2">
    <citation type="submission" date="2018-11" db="EMBL/GenBank/DDBJ databases">
        <authorList>
            <consortium name="Pathogen Informatics"/>
        </authorList>
    </citation>
    <scope>NUCLEOTIDE SEQUENCE [LARGE SCALE GENOMIC DNA]</scope>
</reference>
<dbReference type="WBParaSite" id="HDID_0000267901-mRNA-1">
    <property type="protein sequence ID" value="HDID_0000267901-mRNA-1"/>
    <property type="gene ID" value="HDID_0000267901"/>
</dbReference>
<proteinExistence type="predicted"/>
<dbReference type="EMBL" id="CABIJS010000080">
    <property type="protein sequence ID" value="VUZ42136.1"/>
    <property type="molecule type" value="Genomic_DNA"/>
</dbReference>
<dbReference type="EMBL" id="UYSG01000694">
    <property type="protein sequence ID" value="VDL20909.1"/>
    <property type="molecule type" value="Genomic_DNA"/>
</dbReference>
<dbReference type="EMBL" id="CABIJS010000718">
    <property type="protein sequence ID" value="VUZ57448.1"/>
    <property type="molecule type" value="Genomic_DNA"/>
</dbReference>
<sequence>MLVSKSGCAIANIPFSVYNSIFQTENGSDEDLSGPMLPPSAVASRNSDDPARSSTRPLLWTPHKTSEKIQGGSNAQAYGEITFAERCWIRMSNFYQRNVNLTIYR</sequence>
<evidence type="ECO:0000313" key="7">
    <source>
        <dbReference type="Proteomes" id="UP000274504"/>
    </source>
</evidence>